<dbReference type="AlphaFoldDB" id="Q0U5P5"/>
<accession>Q0U5P5</accession>
<sequence>MATRWGNYSAFDFHAASVTGVDIDPKLVGQANKLLALRASRTRPPTKDSERIVDWFPMSAVLDHGYIEPQNDALRGSTFASPHSSWPCVRFHSADWAIDQDCSGPYDVILALSTWDSYEKAIRPQKAPHFLQNFNQLQYRPETSFDELLAAEGLQLCASSLVLPRPIKVYRKRRPGHDDSTS</sequence>
<dbReference type="SUPFAM" id="SSF53335">
    <property type="entry name" value="S-adenosyl-L-methionine-dependent methyltransferases"/>
    <property type="match status" value="1"/>
</dbReference>
<evidence type="ECO:0008006" key="3">
    <source>
        <dbReference type="Google" id="ProtNLM"/>
    </source>
</evidence>
<dbReference type="InterPro" id="IPR029063">
    <property type="entry name" value="SAM-dependent_MTases_sf"/>
</dbReference>
<dbReference type="RefSeq" id="XP_001803136.1">
    <property type="nucleotide sequence ID" value="XM_001803084.1"/>
</dbReference>
<dbReference type="KEGG" id="pno:SNOG_12919"/>
<organism evidence="1 2">
    <name type="scientific">Phaeosphaeria nodorum (strain SN15 / ATCC MYA-4574 / FGSC 10173)</name>
    <name type="common">Glume blotch fungus</name>
    <name type="synonym">Parastagonospora nodorum</name>
    <dbReference type="NCBI Taxonomy" id="321614"/>
    <lineage>
        <taxon>Eukaryota</taxon>
        <taxon>Fungi</taxon>
        <taxon>Dikarya</taxon>
        <taxon>Ascomycota</taxon>
        <taxon>Pezizomycotina</taxon>
        <taxon>Dothideomycetes</taxon>
        <taxon>Pleosporomycetidae</taxon>
        <taxon>Pleosporales</taxon>
        <taxon>Pleosporineae</taxon>
        <taxon>Phaeosphaeriaceae</taxon>
        <taxon>Parastagonospora</taxon>
    </lineage>
</organism>
<gene>
    <name evidence="1" type="ORF">SNOG_12919</name>
</gene>
<dbReference type="Gene3D" id="3.40.50.150">
    <property type="entry name" value="Vaccinia Virus protein VP39"/>
    <property type="match status" value="1"/>
</dbReference>
<dbReference type="STRING" id="321614.Q0U5P5"/>
<dbReference type="EMBL" id="CH445348">
    <property type="protein sequence ID" value="EAT79719.2"/>
    <property type="molecule type" value="Genomic_DNA"/>
</dbReference>
<evidence type="ECO:0000313" key="1">
    <source>
        <dbReference type="EMBL" id="EAT79719.2"/>
    </source>
</evidence>
<proteinExistence type="predicted"/>
<evidence type="ECO:0000313" key="2">
    <source>
        <dbReference type="Proteomes" id="UP000001055"/>
    </source>
</evidence>
<reference evidence="2" key="1">
    <citation type="journal article" date="2007" name="Plant Cell">
        <title>Dothideomycete-plant interactions illuminated by genome sequencing and EST analysis of the wheat pathogen Stagonospora nodorum.</title>
        <authorList>
            <person name="Hane J.K."/>
            <person name="Lowe R.G."/>
            <person name="Solomon P.S."/>
            <person name="Tan K.C."/>
            <person name="Schoch C.L."/>
            <person name="Spatafora J.W."/>
            <person name="Crous P.W."/>
            <person name="Kodira C."/>
            <person name="Birren B.W."/>
            <person name="Galagan J.E."/>
            <person name="Torriani S.F."/>
            <person name="McDonald B.A."/>
            <person name="Oliver R.P."/>
        </authorList>
    </citation>
    <scope>NUCLEOTIDE SEQUENCE [LARGE SCALE GENOMIC DNA]</scope>
    <source>
        <strain evidence="2">SN15 / ATCC MYA-4574 / FGSC 10173</strain>
    </source>
</reference>
<protein>
    <recommendedName>
        <fullName evidence="3">Methyltransferase domain-containing protein</fullName>
    </recommendedName>
</protein>
<name>Q0U5P5_PHANO</name>
<dbReference type="VEuPathDB" id="FungiDB:JI435_129190"/>
<dbReference type="InParanoid" id="Q0U5P5"/>
<dbReference type="Proteomes" id="UP000001055">
    <property type="component" value="Unassembled WGS sequence"/>
</dbReference>
<dbReference type="GeneID" id="5980049"/>